<evidence type="ECO:0000256" key="3">
    <source>
        <dbReference type="ARBA" id="ARBA00022917"/>
    </source>
</evidence>
<dbReference type="InterPro" id="IPR003890">
    <property type="entry name" value="MIF4G-like_typ-3"/>
</dbReference>
<evidence type="ECO:0000256" key="2">
    <source>
        <dbReference type="ARBA" id="ARBA00022540"/>
    </source>
</evidence>
<keyword evidence="3" id="KW-0648">Protein biosynthesis</keyword>
<dbReference type="GO" id="GO:0003743">
    <property type="term" value="F:translation initiation factor activity"/>
    <property type="evidence" value="ECO:0007669"/>
    <property type="project" value="UniProtKB-KW"/>
</dbReference>
<reference evidence="5 6" key="1">
    <citation type="journal article" date="2018" name="Gigascience">
        <title>Genomes of trombidid mites reveal novel predicted allergens and laterally-transferred genes associated with secondary metabolism.</title>
        <authorList>
            <person name="Dong X."/>
            <person name="Chaisiri K."/>
            <person name="Xia D."/>
            <person name="Armstrong S.D."/>
            <person name="Fang Y."/>
            <person name="Donnelly M.J."/>
            <person name="Kadowaki T."/>
            <person name="McGarry J.W."/>
            <person name="Darby A.C."/>
            <person name="Makepeace B.L."/>
        </authorList>
    </citation>
    <scope>NUCLEOTIDE SEQUENCE [LARGE SCALE GENOMIC DNA]</scope>
    <source>
        <strain evidence="5">UoL-WK</strain>
    </source>
</reference>
<evidence type="ECO:0000313" key="5">
    <source>
        <dbReference type="EMBL" id="RWS10544.1"/>
    </source>
</evidence>
<dbReference type="Proteomes" id="UP000285301">
    <property type="component" value="Unassembled WGS sequence"/>
</dbReference>
<dbReference type="PANTHER" id="PTHR23253:SF9">
    <property type="entry name" value="EUKARYOTIC TRANSLATION INITIATION FACTOR 4 GAMMA 2"/>
    <property type="match status" value="1"/>
</dbReference>
<dbReference type="SUPFAM" id="SSF48371">
    <property type="entry name" value="ARM repeat"/>
    <property type="match status" value="1"/>
</dbReference>
<evidence type="ECO:0000259" key="4">
    <source>
        <dbReference type="Pfam" id="PF02854"/>
    </source>
</evidence>
<dbReference type="GO" id="GO:0016281">
    <property type="term" value="C:eukaryotic translation initiation factor 4F complex"/>
    <property type="evidence" value="ECO:0007669"/>
    <property type="project" value="TreeGrafter"/>
</dbReference>
<keyword evidence="6" id="KW-1185">Reference proteome</keyword>
<proteinExistence type="inferred from homology"/>
<evidence type="ECO:0000313" key="6">
    <source>
        <dbReference type="Proteomes" id="UP000285301"/>
    </source>
</evidence>
<feature type="domain" description="MIF4G" evidence="4">
    <location>
        <begin position="140"/>
        <end position="329"/>
    </location>
</feature>
<protein>
    <submittedName>
        <fullName evidence="5">Eukaryotic translation initiation factor 4 gamma 3-like isoform X2</fullName>
    </submittedName>
</protein>
<dbReference type="Pfam" id="PF02854">
    <property type="entry name" value="MIF4G"/>
    <property type="match status" value="1"/>
</dbReference>
<comment type="caution">
    <text evidence="5">The sequence shown here is derived from an EMBL/GenBank/DDBJ whole genome shotgun (WGS) entry which is preliminary data.</text>
</comment>
<dbReference type="AlphaFoldDB" id="A0A3S3PYM2"/>
<dbReference type="PANTHER" id="PTHR23253">
    <property type="entry name" value="EUKARYOTIC TRANSLATION INITIATION FACTOR 4 GAMMA"/>
    <property type="match status" value="1"/>
</dbReference>
<comment type="similarity">
    <text evidence="1">Belongs to the eukaryotic initiation factor 4G family.</text>
</comment>
<gene>
    <name evidence="5" type="ORF">B4U79_18080</name>
</gene>
<dbReference type="STRING" id="1965070.A0A3S3PYM2"/>
<name>A0A3S3PYM2_9ACAR</name>
<dbReference type="OrthoDB" id="514777at2759"/>
<organism evidence="5 6">
    <name type="scientific">Dinothrombium tinctorium</name>
    <dbReference type="NCBI Taxonomy" id="1965070"/>
    <lineage>
        <taxon>Eukaryota</taxon>
        <taxon>Metazoa</taxon>
        <taxon>Ecdysozoa</taxon>
        <taxon>Arthropoda</taxon>
        <taxon>Chelicerata</taxon>
        <taxon>Arachnida</taxon>
        <taxon>Acari</taxon>
        <taxon>Acariformes</taxon>
        <taxon>Trombidiformes</taxon>
        <taxon>Prostigmata</taxon>
        <taxon>Anystina</taxon>
        <taxon>Parasitengona</taxon>
        <taxon>Trombidioidea</taxon>
        <taxon>Trombidiidae</taxon>
        <taxon>Dinothrombium</taxon>
    </lineage>
</organism>
<sequence length="336" mass="39197">MQMSSNIRRFRDSLQFRSKSQNILCVFGIESTINQERPNESRTIERIVYSPDFMRGLRDSALSRIAPQSLHNLEIVRNNRSEDSNQTNTSISSIQCERNPNFSRRSLSESESETPHLDSECEFTLFFNCKDKVGFEKTRETFNAIINLIIEKAVDDPIACGQLCKNLASLEINQRQENTAQQIDFRSILIDQCKYEFERNIYRTIEVKQRSDNGQRCRKSVLIKRLAQEKLNAKKEGIVRLMGELYKEGIIDKCTIVCVIEKLLLFGGIESIRSLCYLFSRIGEKLRCECKRYEAEKRFKSSAFDFYMKKLQKLSYETTDVDESTRRMIDNILNSI</sequence>
<dbReference type="InterPro" id="IPR016024">
    <property type="entry name" value="ARM-type_fold"/>
</dbReference>
<dbReference type="GO" id="GO:0003729">
    <property type="term" value="F:mRNA binding"/>
    <property type="evidence" value="ECO:0007669"/>
    <property type="project" value="TreeGrafter"/>
</dbReference>
<evidence type="ECO:0000256" key="1">
    <source>
        <dbReference type="ARBA" id="ARBA00005775"/>
    </source>
</evidence>
<accession>A0A3S3PYM2</accession>
<dbReference type="EMBL" id="NCKU01002060">
    <property type="protein sequence ID" value="RWS10544.1"/>
    <property type="molecule type" value="Genomic_DNA"/>
</dbReference>
<dbReference type="Gene3D" id="1.25.40.180">
    <property type="match status" value="1"/>
</dbReference>
<keyword evidence="2 5" id="KW-0396">Initiation factor</keyword>